<feature type="transmembrane region" description="Helical" evidence="1">
    <location>
        <begin position="136"/>
        <end position="153"/>
    </location>
</feature>
<gene>
    <name evidence="2" type="ORF">AK812_SmicGene10278</name>
</gene>
<proteinExistence type="predicted"/>
<accession>A0A1Q9EG87</accession>
<keyword evidence="1" id="KW-1133">Transmembrane helix</keyword>
<feature type="transmembrane region" description="Helical" evidence="1">
    <location>
        <begin position="97"/>
        <end position="130"/>
    </location>
</feature>
<dbReference type="EMBL" id="LSRX01000160">
    <property type="protein sequence ID" value="OLQ06429.1"/>
    <property type="molecule type" value="Genomic_DNA"/>
</dbReference>
<dbReference type="Proteomes" id="UP000186817">
    <property type="component" value="Unassembled WGS sequence"/>
</dbReference>
<evidence type="ECO:0000313" key="2">
    <source>
        <dbReference type="EMBL" id="OLQ06429.1"/>
    </source>
</evidence>
<keyword evidence="3" id="KW-1185">Reference proteome</keyword>
<reference evidence="2 3" key="1">
    <citation type="submission" date="2016-02" db="EMBL/GenBank/DDBJ databases">
        <title>Genome analysis of coral dinoflagellate symbionts highlights evolutionary adaptations to a symbiotic lifestyle.</title>
        <authorList>
            <person name="Aranda M."/>
            <person name="Li Y."/>
            <person name="Liew Y.J."/>
            <person name="Baumgarten S."/>
            <person name="Simakov O."/>
            <person name="Wilson M."/>
            <person name="Piel J."/>
            <person name="Ashoor H."/>
            <person name="Bougouffa S."/>
            <person name="Bajic V.B."/>
            <person name="Ryu T."/>
            <person name="Ravasi T."/>
            <person name="Bayer T."/>
            <person name="Micklem G."/>
            <person name="Kim H."/>
            <person name="Bhak J."/>
            <person name="Lajeunesse T.C."/>
            <person name="Voolstra C.R."/>
        </authorList>
    </citation>
    <scope>NUCLEOTIDE SEQUENCE [LARGE SCALE GENOMIC DNA]</scope>
    <source>
        <strain evidence="2 3">CCMP2467</strain>
    </source>
</reference>
<keyword evidence="1" id="KW-0472">Membrane</keyword>
<comment type="caution">
    <text evidence="2">The sequence shown here is derived from an EMBL/GenBank/DDBJ whole genome shotgun (WGS) entry which is preliminary data.</text>
</comment>
<evidence type="ECO:0000313" key="3">
    <source>
        <dbReference type="Proteomes" id="UP000186817"/>
    </source>
</evidence>
<organism evidence="2 3">
    <name type="scientific">Symbiodinium microadriaticum</name>
    <name type="common">Dinoflagellate</name>
    <name type="synonym">Zooxanthella microadriatica</name>
    <dbReference type="NCBI Taxonomy" id="2951"/>
    <lineage>
        <taxon>Eukaryota</taxon>
        <taxon>Sar</taxon>
        <taxon>Alveolata</taxon>
        <taxon>Dinophyceae</taxon>
        <taxon>Suessiales</taxon>
        <taxon>Symbiodiniaceae</taxon>
        <taxon>Symbiodinium</taxon>
    </lineage>
</organism>
<evidence type="ECO:0000256" key="1">
    <source>
        <dbReference type="SAM" id="Phobius"/>
    </source>
</evidence>
<feature type="transmembrane region" description="Helical" evidence="1">
    <location>
        <begin position="188"/>
        <end position="216"/>
    </location>
</feature>
<dbReference type="OrthoDB" id="756301at2759"/>
<name>A0A1Q9EG87_SYMMI</name>
<feature type="transmembrane region" description="Helical" evidence="1">
    <location>
        <begin position="160"/>
        <end position="182"/>
    </location>
</feature>
<protein>
    <submittedName>
        <fullName evidence="2">Uncharacterized protein</fullName>
    </submittedName>
</protein>
<sequence>MPPAAGFERKLANAAKGPKAPLAAAAIGQSGYQALVFKVPGKSSSPRMGLSGSWLKVQKVAGQGYWQKYFEAMKPPWRVVKTRTANHRHRHRLRIIIIIIIIISITIMFVIVAIIIIIIIVIIIIIIIIIITKNNGVAIITIATTITIIIIINNNHNNSIATITIAIAIIIITIIIITTTIIDNGSSIVVIIIIIVIGFSTGLAATVPSLCVSAFAQAFARYPPIDQVRELAKKTFPNVAMLRHLATTKGISSWFTGLDAAILKTAPKYMVAVIIKDYMGQWLAPVDPKEMFKTEDAWTRYPYLEVHG</sequence>
<dbReference type="AlphaFoldDB" id="A0A1Q9EG87"/>
<keyword evidence="1" id="KW-0812">Transmembrane</keyword>